<evidence type="ECO:0000313" key="1">
    <source>
        <dbReference type="EMBL" id="WUV29385.1"/>
    </source>
</evidence>
<reference evidence="1" key="1">
    <citation type="submission" date="2024-01" db="EMBL/GenBank/DDBJ databases">
        <title>Isolation and characterization of novel bacteriophages targeting carbapenem-resistant Acinetobacter baumannii.</title>
        <authorList>
            <person name="Kim J."/>
            <person name="Kim S."/>
            <person name="Choi Y.-J."/>
            <person name="Shin M."/>
        </authorList>
    </citation>
    <scope>NUCLEOTIDE SEQUENCE</scope>
</reference>
<protein>
    <submittedName>
        <fullName evidence="1">Uncharacterized protein</fullName>
    </submittedName>
</protein>
<sequence>MYTLIVTITMFGWFSDEVHTITIDGFRNPNVCLVAGEQLKDENTKKFVSKAKYSCVRK</sequence>
<dbReference type="EMBL" id="PP174317">
    <property type="protein sequence ID" value="WUV29385.1"/>
    <property type="molecule type" value="Genomic_DNA"/>
</dbReference>
<name>A0AB38ZCB9_9CAUD</name>
<proteinExistence type="predicted"/>
<accession>A0AB38ZCB9</accession>
<organism evidence="1">
    <name type="scientific">Acinetobacter phage vB_AbaSt_W16</name>
    <dbReference type="NCBI Taxonomy" id="3116434"/>
    <lineage>
        <taxon>Viruses</taxon>
        <taxon>Duplodnaviria</taxon>
        <taxon>Heunggongvirae</taxon>
        <taxon>Uroviricota</taxon>
        <taxon>Caudoviricetes</taxon>
    </lineage>
</organism>